<proteinExistence type="predicted"/>
<dbReference type="Proteomes" id="UP000724584">
    <property type="component" value="Unassembled WGS sequence"/>
</dbReference>
<accession>A0ACB7PRJ7</accession>
<keyword evidence="2" id="KW-1185">Reference proteome</keyword>
<dbReference type="EMBL" id="JAGIZQ010000001">
    <property type="protein sequence ID" value="KAH6651055.1"/>
    <property type="molecule type" value="Genomic_DNA"/>
</dbReference>
<comment type="caution">
    <text evidence="1">The sequence shown here is derived from an EMBL/GenBank/DDBJ whole genome shotgun (WGS) entry which is preliminary data.</text>
</comment>
<protein>
    <submittedName>
        <fullName evidence="1">Uncharacterized protein</fullName>
    </submittedName>
</protein>
<gene>
    <name evidence="1" type="ORF">F5144DRAFT_72228</name>
</gene>
<evidence type="ECO:0000313" key="2">
    <source>
        <dbReference type="Proteomes" id="UP000724584"/>
    </source>
</evidence>
<reference evidence="1 2" key="1">
    <citation type="journal article" date="2021" name="Nat. Commun.">
        <title>Genetic determinants of endophytism in the Arabidopsis root mycobiome.</title>
        <authorList>
            <person name="Mesny F."/>
            <person name="Miyauchi S."/>
            <person name="Thiergart T."/>
            <person name="Pickel B."/>
            <person name="Atanasova L."/>
            <person name="Karlsson M."/>
            <person name="Huettel B."/>
            <person name="Barry K.W."/>
            <person name="Haridas S."/>
            <person name="Chen C."/>
            <person name="Bauer D."/>
            <person name="Andreopoulos W."/>
            <person name="Pangilinan J."/>
            <person name="LaButti K."/>
            <person name="Riley R."/>
            <person name="Lipzen A."/>
            <person name="Clum A."/>
            <person name="Drula E."/>
            <person name="Henrissat B."/>
            <person name="Kohler A."/>
            <person name="Grigoriev I.V."/>
            <person name="Martin F.M."/>
            <person name="Hacquard S."/>
        </authorList>
    </citation>
    <scope>NUCLEOTIDE SEQUENCE [LARGE SCALE GENOMIC DNA]</scope>
    <source>
        <strain evidence="1 2">MPI-SDFR-AT-0079</strain>
    </source>
</reference>
<evidence type="ECO:0000313" key="1">
    <source>
        <dbReference type="EMBL" id="KAH6651055.1"/>
    </source>
</evidence>
<organism evidence="1 2">
    <name type="scientific">Chaetomium tenue</name>
    <dbReference type="NCBI Taxonomy" id="1854479"/>
    <lineage>
        <taxon>Eukaryota</taxon>
        <taxon>Fungi</taxon>
        <taxon>Dikarya</taxon>
        <taxon>Ascomycota</taxon>
        <taxon>Pezizomycotina</taxon>
        <taxon>Sordariomycetes</taxon>
        <taxon>Sordariomycetidae</taxon>
        <taxon>Sordariales</taxon>
        <taxon>Chaetomiaceae</taxon>
        <taxon>Chaetomium</taxon>
    </lineage>
</organism>
<name>A0ACB7PRJ7_9PEZI</name>
<sequence length="374" mass="41845">MEAAAGYFSTFSLTDSDRSKLDAQRIPKKRNRRVCVCLPCHRRKLKCDKGQPCSRCVLSDSTEKCVYQPPPARASRSTSVESRKTPLHSARSSPQLVTDLVYTEAKPQLHGVTHQRTIASKFQEAQPYISGANLAWEPTHFTSHSGFNFPFGSPSSPSFFENRDQTLQCPPPRQIVDQLVGAYFEKLEPIYHLFHYSQFTHELNEFYTNSNQYSSEWLAQLFMVLALGHATTTQNHQPLQPPNPPPKNPTQHFLTTAHALLHPHLSTPTLTTTRTLCLALIARLLNLPGAGTSPLTSLTGMLHRSARAMHLDRAFVPPEAASLESEMRQRVWTTVQLLDLQVALQADTSFIHGNRGLAVPLDIDNMGVYRVGHS</sequence>